<accession>A0ABW4A0B0</accession>
<keyword evidence="4" id="KW-1185">Reference proteome</keyword>
<feature type="chain" id="PRO_5045143430" evidence="1">
    <location>
        <begin position="30"/>
        <end position="282"/>
    </location>
</feature>
<evidence type="ECO:0000313" key="3">
    <source>
        <dbReference type="EMBL" id="MFD1363710.1"/>
    </source>
</evidence>
<keyword evidence="1" id="KW-0732">Signal</keyword>
<comment type="caution">
    <text evidence="3">The sequence shown here is derived from an EMBL/GenBank/DDBJ whole genome shotgun (WGS) entry which is preliminary data.</text>
</comment>
<dbReference type="Gene3D" id="3.20.20.190">
    <property type="entry name" value="Phosphatidylinositol (PI) phosphodiesterase"/>
    <property type="match status" value="1"/>
</dbReference>
<evidence type="ECO:0000313" key="4">
    <source>
        <dbReference type="Proteomes" id="UP001597178"/>
    </source>
</evidence>
<proteinExistence type="predicted"/>
<dbReference type="RefSeq" id="WP_382402951.1">
    <property type="nucleotide sequence ID" value="NZ_JBHTNH010000061.1"/>
</dbReference>
<evidence type="ECO:0000259" key="2">
    <source>
        <dbReference type="PROSITE" id="PS51704"/>
    </source>
</evidence>
<organism evidence="3 4">
    <name type="scientific">Lentibacillus salinarum</name>
    <dbReference type="NCBI Taxonomy" id="446820"/>
    <lineage>
        <taxon>Bacteria</taxon>
        <taxon>Bacillati</taxon>
        <taxon>Bacillota</taxon>
        <taxon>Bacilli</taxon>
        <taxon>Bacillales</taxon>
        <taxon>Bacillaceae</taxon>
        <taxon>Lentibacillus</taxon>
    </lineage>
</organism>
<dbReference type="SUPFAM" id="SSF51695">
    <property type="entry name" value="PLC-like phosphodiesterases"/>
    <property type="match status" value="1"/>
</dbReference>
<dbReference type="PROSITE" id="PS51704">
    <property type="entry name" value="GP_PDE"/>
    <property type="match status" value="1"/>
</dbReference>
<feature type="signal peptide" evidence="1">
    <location>
        <begin position="1"/>
        <end position="29"/>
    </location>
</feature>
<feature type="domain" description="GP-PDE" evidence="2">
    <location>
        <begin position="39"/>
        <end position="282"/>
    </location>
</feature>
<dbReference type="Proteomes" id="UP001597178">
    <property type="component" value="Unassembled WGS sequence"/>
</dbReference>
<gene>
    <name evidence="3" type="ORF">ACFQ4A_19070</name>
</gene>
<dbReference type="Pfam" id="PF03009">
    <property type="entry name" value="GDPD"/>
    <property type="match status" value="1"/>
</dbReference>
<sequence length="282" mass="31631">MKKLLKRMTILSIAALSLSFLFPTGAALAAQDNNYENTVTNIAHRGSSGHAPENTIAAYDLAFEQKADYIEIDVQMTEDGELVSIHDTTVDRTTDGTGSVGDFTLEELQNLDAGSWFDSSFAGEKIPTVEEILDRYRGKIGILVELKSPELYPGIEEKLADALIERNLDKPNNNKIIVQSFNHDSVKRFHNIIPSMPVGVLVGHGQADNGEITDEHLEQYAKYADYVNPNKSLLDQDTVDRIHHRALKTWPYTIVDEEWVDLLMDYGVDGIITDYPELMDFR</sequence>
<dbReference type="InterPro" id="IPR017946">
    <property type="entry name" value="PLC-like_Pdiesterase_TIM-brl"/>
</dbReference>
<reference evidence="4" key="1">
    <citation type="journal article" date="2019" name="Int. J. Syst. Evol. Microbiol.">
        <title>The Global Catalogue of Microorganisms (GCM) 10K type strain sequencing project: providing services to taxonomists for standard genome sequencing and annotation.</title>
        <authorList>
            <consortium name="The Broad Institute Genomics Platform"/>
            <consortium name="The Broad Institute Genome Sequencing Center for Infectious Disease"/>
            <person name="Wu L."/>
            <person name="Ma J."/>
        </authorList>
    </citation>
    <scope>NUCLEOTIDE SEQUENCE [LARGE SCALE GENOMIC DNA]</scope>
    <source>
        <strain evidence="4">CCUG 54822</strain>
    </source>
</reference>
<evidence type="ECO:0000256" key="1">
    <source>
        <dbReference type="SAM" id="SignalP"/>
    </source>
</evidence>
<dbReference type="InterPro" id="IPR030395">
    <property type="entry name" value="GP_PDE_dom"/>
</dbReference>
<dbReference type="PANTHER" id="PTHR46211:SF7">
    <property type="entry name" value="GLYCEROPHOSPHODIESTER PHOSPHODIESTERASE"/>
    <property type="match status" value="1"/>
</dbReference>
<protein>
    <submittedName>
        <fullName evidence="3">Glycerophosphodiester phosphodiesterase</fullName>
    </submittedName>
</protein>
<dbReference type="PANTHER" id="PTHR46211">
    <property type="entry name" value="GLYCEROPHOSPHORYL DIESTER PHOSPHODIESTERASE"/>
    <property type="match status" value="1"/>
</dbReference>
<dbReference type="EMBL" id="JBHTNH010000061">
    <property type="protein sequence ID" value="MFD1363710.1"/>
    <property type="molecule type" value="Genomic_DNA"/>
</dbReference>
<name>A0ABW4A0B0_9BACI</name>